<dbReference type="AlphaFoldDB" id="A0A162TK70"/>
<evidence type="ECO:0000256" key="4">
    <source>
        <dbReference type="ARBA" id="ARBA00022989"/>
    </source>
</evidence>
<accession>A0A162TK70</accession>
<feature type="transmembrane region" description="Helical" evidence="6">
    <location>
        <begin position="50"/>
        <end position="69"/>
    </location>
</feature>
<keyword evidence="3 6" id="KW-0812">Transmembrane</keyword>
<keyword evidence="5 6" id="KW-0472">Membrane</keyword>
<dbReference type="PATRIC" id="fig|1121326.3.peg.2569"/>
<keyword evidence="9" id="KW-1185">Reference proteome</keyword>
<evidence type="ECO:0000256" key="5">
    <source>
        <dbReference type="ARBA" id="ARBA00023136"/>
    </source>
</evidence>
<gene>
    <name evidence="8" type="ORF">CLMAG_25640</name>
</gene>
<dbReference type="GO" id="GO:0005886">
    <property type="term" value="C:plasma membrane"/>
    <property type="evidence" value="ECO:0007669"/>
    <property type="project" value="UniProtKB-SubCell"/>
</dbReference>
<dbReference type="PROSITE" id="PS50850">
    <property type="entry name" value="MFS"/>
    <property type="match status" value="1"/>
</dbReference>
<name>A0A162TK70_9CLOT</name>
<proteinExistence type="predicted"/>
<dbReference type="InterPro" id="IPR020846">
    <property type="entry name" value="MFS_dom"/>
</dbReference>
<comment type="subcellular location">
    <subcellularLocation>
        <location evidence="1">Cell membrane</location>
        <topology evidence="1">Multi-pass membrane protein</topology>
    </subcellularLocation>
</comment>
<protein>
    <recommendedName>
        <fullName evidence="7">Major facilitator superfamily (MFS) profile domain-containing protein</fullName>
    </recommendedName>
</protein>
<dbReference type="GO" id="GO:0022857">
    <property type="term" value="F:transmembrane transporter activity"/>
    <property type="evidence" value="ECO:0007669"/>
    <property type="project" value="InterPro"/>
</dbReference>
<dbReference type="STRING" id="1121326.CLMAG_25640"/>
<dbReference type="InterPro" id="IPR036259">
    <property type="entry name" value="MFS_trans_sf"/>
</dbReference>
<dbReference type="SUPFAM" id="SSF103473">
    <property type="entry name" value="MFS general substrate transporter"/>
    <property type="match status" value="1"/>
</dbReference>
<sequence>MLKSISTSVTRVYGGKFADRLGGEIVSVTSLSIMLLETICMVIANLLPLAIVGILLLAAGMGVTNAAVFKILSKEAPHTIGGAADGLEDRCLGGFVTPPVMASFIDKTRANLSGFSKGFLVFSALAIMSLIILGIFRMGSKNSAATSKA</sequence>
<feature type="domain" description="Major facilitator superfamily (MFS) profile" evidence="7">
    <location>
        <begin position="1"/>
        <end position="149"/>
    </location>
</feature>
<evidence type="ECO:0000256" key="3">
    <source>
        <dbReference type="ARBA" id="ARBA00022692"/>
    </source>
</evidence>
<comment type="caution">
    <text evidence="8">The sequence shown here is derived from an EMBL/GenBank/DDBJ whole genome shotgun (WGS) entry which is preliminary data.</text>
</comment>
<keyword evidence="2" id="KW-0813">Transport</keyword>
<feature type="transmembrane region" description="Helical" evidence="6">
    <location>
        <begin position="119"/>
        <end position="139"/>
    </location>
</feature>
<dbReference type="Gene3D" id="1.20.1250.20">
    <property type="entry name" value="MFS general substrate transporter like domains"/>
    <property type="match status" value="1"/>
</dbReference>
<reference evidence="8 9" key="1">
    <citation type="submission" date="2016-04" db="EMBL/GenBank/DDBJ databases">
        <title>Genome sequence of Clostridium magnum DSM 2767.</title>
        <authorList>
            <person name="Poehlein A."/>
            <person name="Uhlig R."/>
            <person name="Fischer R."/>
            <person name="Bahl H."/>
            <person name="Daniel R."/>
        </authorList>
    </citation>
    <scope>NUCLEOTIDE SEQUENCE [LARGE SCALE GENOMIC DNA]</scope>
    <source>
        <strain evidence="8 9">DSM 2767</strain>
    </source>
</reference>
<evidence type="ECO:0000259" key="7">
    <source>
        <dbReference type="PROSITE" id="PS50850"/>
    </source>
</evidence>
<dbReference type="EMBL" id="LWAE01000002">
    <property type="protein sequence ID" value="KZL92750.1"/>
    <property type="molecule type" value="Genomic_DNA"/>
</dbReference>
<evidence type="ECO:0000313" key="8">
    <source>
        <dbReference type="EMBL" id="KZL92750.1"/>
    </source>
</evidence>
<organism evidence="8 9">
    <name type="scientific">Clostridium magnum DSM 2767</name>
    <dbReference type="NCBI Taxonomy" id="1121326"/>
    <lineage>
        <taxon>Bacteria</taxon>
        <taxon>Bacillati</taxon>
        <taxon>Bacillota</taxon>
        <taxon>Clostridia</taxon>
        <taxon>Eubacteriales</taxon>
        <taxon>Clostridiaceae</taxon>
        <taxon>Clostridium</taxon>
    </lineage>
</organism>
<dbReference type="Proteomes" id="UP000076603">
    <property type="component" value="Unassembled WGS sequence"/>
</dbReference>
<keyword evidence="4 6" id="KW-1133">Transmembrane helix</keyword>
<evidence type="ECO:0000256" key="2">
    <source>
        <dbReference type="ARBA" id="ARBA00022448"/>
    </source>
</evidence>
<evidence type="ECO:0000256" key="1">
    <source>
        <dbReference type="ARBA" id="ARBA00004651"/>
    </source>
</evidence>
<evidence type="ECO:0000256" key="6">
    <source>
        <dbReference type="SAM" id="Phobius"/>
    </source>
</evidence>
<feature type="transmembrane region" description="Helical" evidence="6">
    <location>
        <begin position="21"/>
        <end position="44"/>
    </location>
</feature>
<evidence type="ECO:0000313" key="9">
    <source>
        <dbReference type="Proteomes" id="UP000076603"/>
    </source>
</evidence>